<dbReference type="PANTHER" id="PTHR18952:SF265">
    <property type="entry name" value="CARBONIC ANHYDRASE"/>
    <property type="match status" value="1"/>
</dbReference>
<evidence type="ECO:0000313" key="11">
    <source>
        <dbReference type="Proteomes" id="UP000799640"/>
    </source>
</evidence>
<keyword evidence="8" id="KW-0732">Signal</keyword>
<evidence type="ECO:0000256" key="5">
    <source>
        <dbReference type="ARBA" id="ARBA00023239"/>
    </source>
</evidence>
<keyword evidence="5" id="KW-0456">Lyase</keyword>
<dbReference type="PANTHER" id="PTHR18952">
    <property type="entry name" value="CARBONIC ANHYDRASE"/>
    <property type="match status" value="1"/>
</dbReference>
<evidence type="ECO:0000256" key="8">
    <source>
        <dbReference type="SAM" id="SignalP"/>
    </source>
</evidence>
<dbReference type="InterPro" id="IPR001148">
    <property type="entry name" value="CA_dom"/>
</dbReference>
<feature type="chain" id="PRO_5026116478" description="carbonic anhydrase" evidence="8">
    <location>
        <begin position="17"/>
        <end position="353"/>
    </location>
</feature>
<evidence type="ECO:0000256" key="3">
    <source>
        <dbReference type="ARBA" id="ARBA00022723"/>
    </source>
</evidence>
<feature type="compositionally biased region" description="Basic residues" evidence="7">
    <location>
        <begin position="343"/>
        <end position="353"/>
    </location>
</feature>
<dbReference type="GO" id="GO:0008270">
    <property type="term" value="F:zinc ion binding"/>
    <property type="evidence" value="ECO:0007669"/>
    <property type="project" value="InterPro"/>
</dbReference>
<keyword evidence="3" id="KW-0479">Metal-binding</keyword>
<gene>
    <name evidence="10" type="ORF">EJ06DRAFT_505624</name>
</gene>
<feature type="compositionally biased region" description="Low complexity" evidence="7">
    <location>
        <begin position="286"/>
        <end position="301"/>
    </location>
</feature>
<dbReference type="SUPFAM" id="SSF51069">
    <property type="entry name" value="Carbonic anhydrase"/>
    <property type="match status" value="1"/>
</dbReference>
<dbReference type="InterPro" id="IPR041891">
    <property type="entry name" value="Alpha_CA_prokaryot-like"/>
</dbReference>
<dbReference type="InterPro" id="IPR036398">
    <property type="entry name" value="CA_dom_sf"/>
</dbReference>
<evidence type="ECO:0000256" key="6">
    <source>
        <dbReference type="ARBA" id="ARBA00048348"/>
    </source>
</evidence>
<reference evidence="10" key="1">
    <citation type="journal article" date="2020" name="Stud. Mycol.">
        <title>101 Dothideomycetes genomes: a test case for predicting lifestyles and emergence of pathogens.</title>
        <authorList>
            <person name="Haridas S."/>
            <person name="Albert R."/>
            <person name="Binder M."/>
            <person name="Bloem J."/>
            <person name="Labutti K."/>
            <person name="Salamov A."/>
            <person name="Andreopoulos B."/>
            <person name="Baker S."/>
            <person name="Barry K."/>
            <person name="Bills G."/>
            <person name="Bluhm B."/>
            <person name="Cannon C."/>
            <person name="Castanera R."/>
            <person name="Culley D."/>
            <person name="Daum C."/>
            <person name="Ezra D."/>
            <person name="Gonzalez J."/>
            <person name="Henrissat B."/>
            <person name="Kuo A."/>
            <person name="Liang C."/>
            <person name="Lipzen A."/>
            <person name="Lutzoni F."/>
            <person name="Magnuson J."/>
            <person name="Mondo S."/>
            <person name="Nolan M."/>
            <person name="Ohm R."/>
            <person name="Pangilinan J."/>
            <person name="Park H.-J."/>
            <person name="Ramirez L."/>
            <person name="Alfaro M."/>
            <person name="Sun H."/>
            <person name="Tritt A."/>
            <person name="Yoshinaga Y."/>
            <person name="Zwiers L.-H."/>
            <person name="Turgeon B."/>
            <person name="Goodwin S."/>
            <person name="Spatafora J."/>
            <person name="Crous P."/>
            <person name="Grigoriev I."/>
        </authorList>
    </citation>
    <scope>NUCLEOTIDE SEQUENCE</scope>
    <source>
        <strain evidence="10">CBS 262.69</strain>
    </source>
</reference>
<dbReference type="Gene3D" id="3.10.200.10">
    <property type="entry name" value="Alpha carbonic anhydrase"/>
    <property type="match status" value="1"/>
</dbReference>
<dbReference type="CDD" id="cd03124">
    <property type="entry name" value="alpha_CA_prokaryotic_like"/>
    <property type="match status" value="1"/>
</dbReference>
<feature type="domain" description="Alpha-carbonic anhydrase" evidence="9">
    <location>
        <begin position="38"/>
        <end position="285"/>
    </location>
</feature>
<keyword evidence="4" id="KW-0862">Zinc</keyword>
<organism evidence="10 11">
    <name type="scientific">Trichodelitschia bisporula</name>
    <dbReference type="NCBI Taxonomy" id="703511"/>
    <lineage>
        <taxon>Eukaryota</taxon>
        <taxon>Fungi</taxon>
        <taxon>Dikarya</taxon>
        <taxon>Ascomycota</taxon>
        <taxon>Pezizomycotina</taxon>
        <taxon>Dothideomycetes</taxon>
        <taxon>Dothideomycetes incertae sedis</taxon>
        <taxon>Phaeotrichales</taxon>
        <taxon>Phaeotrichaceae</taxon>
        <taxon>Trichodelitschia</taxon>
    </lineage>
</organism>
<proteinExistence type="inferred from homology"/>
<sequence length="353" mass="36563">MYTLLPLAALAGLASASCLHGTSYLPRRSTGNNTIEVAKFGYTGTTGPVLWDSLSADNVACSAGRFQSPINIADSSIATAPNPTSYTLPTGPLTFENLGSTVEVLSEASGNTSALTFDGKAYSLKQFHFHTPAEHRVSDEHYPLEMHMVHEAPSDGSLVVVALLFDLSTTAATPLVKALAAALPAIANPGTATPLGEAADMADIAKHITSTPLRAYAGSLTTPPCKEGVTFLLATEPLPLDVESYNAFKRVVKFNARFSQGALGEENLLRVFAKENEGRQRAAANETPASGAEEAPATSAPPALPEGQGEGDAATVPVGGGPGPVTEGAVSTLDGPRATPAARVRRGRWAGRE</sequence>
<name>A0A6G1I3Q9_9PEZI</name>
<evidence type="ECO:0000256" key="2">
    <source>
        <dbReference type="ARBA" id="ARBA00012925"/>
    </source>
</evidence>
<dbReference type="InterPro" id="IPR023561">
    <property type="entry name" value="Carbonic_anhydrase_a-class"/>
</dbReference>
<dbReference type="GO" id="GO:0004089">
    <property type="term" value="F:carbonate dehydratase activity"/>
    <property type="evidence" value="ECO:0007669"/>
    <property type="project" value="UniProtKB-EC"/>
</dbReference>
<evidence type="ECO:0000313" key="10">
    <source>
        <dbReference type="EMBL" id="KAF2402687.1"/>
    </source>
</evidence>
<dbReference type="Proteomes" id="UP000799640">
    <property type="component" value="Unassembled WGS sequence"/>
</dbReference>
<dbReference type="PROSITE" id="PS51144">
    <property type="entry name" value="ALPHA_CA_2"/>
    <property type="match status" value="1"/>
</dbReference>
<comment type="similarity">
    <text evidence="1">Belongs to the alpha-carbonic anhydrase family.</text>
</comment>
<comment type="catalytic activity">
    <reaction evidence="6">
        <text>hydrogencarbonate + H(+) = CO2 + H2O</text>
        <dbReference type="Rhea" id="RHEA:10748"/>
        <dbReference type="ChEBI" id="CHEBI:15377"/>
        <dbReference type="ChEBI" id="CHEBI:15378"/>
        <dbReference type="ChEBI" id="CHEBI:16526"/>
        <dbReference type="ChEBI" id="CHEBI:17544"/>
        <dbReference type="EC" id="4.2.1.1"/>
    </reaction>
</comment>
<dbReference type="EMBL" id="ML996690">
    <property type="protein sequence ID" value="KAF2402687.1"/>
    <property type="molecule type" value="Genomic_DNA"/>
</dbReference>
<dbReference type="AlphaFoldDB" id="A0A6G1I3Q9"/>
<evidence type="ECO:0000256" key="4">
    <source>
        <dbReference type="ARBA" id="ARBA00022833"/>
    </source>
</evidence>
<evidence type="ECO:0000256" key="1">
    <source>
        <dbReference type="ARBA" id="ARBA00010718"/>
    </source>
</evidence>
<dbReference type="EC" id="4.2.1.1" evidence="2"/>
<dbReference type="SMART" id="SM01057">
    <property type="entry name" value="Carb_anhydrase"/>
    <property type="match status" value="1"/>
</dbReference>
<accession>A0A6G1I3Q9</accession>
<protein>
    <recommendedName>
        <fullName evidence="2">carbonic anhydrase</fullName>
        <ecNumber evidence="2">4.2.1.1</ecNumber>
    </recommendedName>
</protein>
<feature type="region of interest" description="Disordered" evidence="7">
    <location>
        <begin position="279"/>
        <end position="353"/>
    </location>
</feature>
<dbReference type="Pfam" id="PF00194">
    <property type="entry name" value="Carb_anhydrase"/>
    <property type="match status" value="1"/>
</dbReference>
<dbReference type="OrthoDB" id="429145at2759"/>
<evidence type="ECO:0000259" key="9">
    <source>
        <dbReference type="PROSITE" id="PS51144"/>
    </source>
</evidence>
<evidence type="ECO:0000256" key="7">
    <source>
        <dbReference type="SAM" id="MobiDB-lite"/>
    </source>
</evidence>
<feature type="signal peptide" evidence="8">
    <location>
        <begin position="1"/>
        <end position="16"/>
    </location>
</feature>
<keyword evidence="11" id="KW-1185">Reference proteome</keyword>